<dbReference type="AlphaFoldDB" id="A0A6J5CRE2"/>
<dbReference type="Proteomes" id="UP000494249">
    <property type="component" value="Unassembled WGS sequence"/>
</dbReference>
<gene>
    <name evidence="1" type="ORF">LMG22037_06602</name>
</gene>
<accession>A0A6J5CRE2</accession>
<name>A0A6J5CRE2_9BURK</name>
<protein>
    <submittedName>
        <fullName evidence="1">Uncharacterized protein</fullName>
    </submittedName>
</protein>
<proteinExistence type="predicted"/>
<dbReference type="EMBL" id="CADIKB010000085">
    <property type="protein sequence ID" value="CAB3742442.1"/>
    <property type="molecule type" value="Genomic_DNA"/>
</dbReference>
<reference evidence="1 2" key="1">
    <citation type="submission" date="2020-04" db="EMBL/GenBank/DDBJ databases">
        <authorList>
            <person name="De Canck E."/>
        </authorList>
    </citation>
    <scope>NUCLEOTIDE SEQUENCE [LARGE SCALE GENOMIC DNA]</scope>
    <source>
        <strain evidence="1 2">LMG 22037</strain>
    </source>
</reference>
<sequence>MAECERLRVDNAKLLRSGQMMSTIMHNNTVAMQAAWIEWQHGEGAEGAMEWIENTLEGPGLIPEDEEPHATEAQAYFDANKSDRMYDPALDVAIDAARKEQS</sequence>
<evidence type="ECO:0000313" key="1">
    <source>
        <dbReference type="EMBL" id="CAB3742442.1"/>
    </source>
</evidence>
<evidence type="ECO:0000313" key="2">
    <source>
        <dbReference type="Proteomes" id="UP000494249"/>
    </source>
</evidence>
<organism evidence="1 2">
    <name type="scientific">Paraburkholderia phenoliruptrix</name>
    <dbReference type="NCBI Taxonomy" id="252970"/>
    <lineage>
        <taxon>Bacteria</taxon>
        <taxon>Pseudomonadati</taxon>
        <taxon>Pseudomonadota</taxon>
        <taxon>Betaproteobacteria</taxon>
        <taxon>Burkholderiales</taxon>
        <taxon>Burkholderiaceae</taxon>
        <taxon>Paraburkholderia</taxon>
    </lineage>
</organism>